<evidence type="ECO:0000256" key="2">
    <source>
        <dbReference type="ARBA" id="ARBA00022475"/>
    </source>
</evidence>
<evidence type="ECO:0000256" key="4">
    <source>
        <dbReference type="ARBA" id="ARBA00022989"/>
    </source>
</evidence>
<reference evidence="7 8" key="1">
    <citation type="submission" date="2024-10" db="EMBL/GenBank/DDBJ databases">
        <authorList>
            <person name="Topkara A.R."/>
            <person name="Saygin H."/>
        </authorList>
    </citation>
    <scope>NUCLEOTIDE SEQUENCE [LARGE SCALE GENOMIC DNA]</scope>
    <source>
        <strain evidence="7 8">M3C6</strain>
    </source>
</reference>
<proteinExistence type="predicted"/>
<dbReference type="RefSeq" id="WP_393175718.1">
    <property type="nucleotide sequence ID" value="NZ_JBICRM010000044.1"/>
</dbReference>
<evidence type="ECO:0000313" key="8">
    <source>
        <dbReference type="Proteomes" id="UP001603978"/>
    </source>
</evidence>
<dbReference type="Pfam" id="PF13520">
    <property type="entry name" value="AA_permease_2"/>
    <property type="match status" value="1"/>
</dbReference>
<keyword evidence="8" id="KW-1185">Reference proteome</keyword>
<evidence type="ECO:0000256" key="5">
    <source>
        <dbReference type="ARBA" id="ARBA00023136"/>
    </source>
</evidence>
<feature type="transmembrane region" description="Helical" evidence="6">
    <location>
        <begin position="81"/>
        <end position="99"/>
    </location>
</feature>
<dbReference type="Gene3D" id="1.20.1740.10">
    <property type="entry name" value="Amino acid/polyamine transporter I"/>
    <property type="match status" value="1"/>
</dbReference>
<dbReference type="InterPro" id="IPR050367">
    <property type="entry name" value="APC_superfamily"/>
</dbReference>
<name>A0ABW7AT05_9ACTN</name>
<feature type="transmembrane region" description="Helical" evidence="6">
    <location>
        <begin position="20"/>
        <end position="42"/>
    </location>
</feature>
<feature type="transmembrane region" description="Helical" evidence="6">
    <location>
        <begin position="414"/>
        <end position="439"/>
    </location>
</feature>
<accession>A0ABW7AT05</accession>
<evidence type="ECO:0000256" key="1">
    <source>
        <dbReference type="ARBA" id="ARBA00004651"/>
    </source>
</evidence>
<keyword evidence="3 6" id="KW-0812">Transmembrane</keyword>
<feature type="transmembrane region" description="Helical" evidence="6">
    <location>
        <begin position="293"/>
        <end position="320"/>
    </location>
</feature>
<feature type="transmembrane region" description="Helical" evidence="6">
    <location>
        <begin position="209"/>
        <end position="232"/>
    </location>
</feature>
<feature type="transmembrane region" description="Helical" evidence="6">
    <location>
        <begin position="163"/>
        <end position="184"/>
    </location>
</feature>
<feature type="transmembrane region" description="Helical" evidence="6">
    <location>
        <begin position="381"/>
        <end position="402"/>
    </location>
</feature>
<feature type="transmembrane region" description="Helical" evidence="6">
    <location>
        <begin position="341"/>
        <end position="361"/>
    </location>
</feature>
<evidence type="ECO:0000256" key="6">
    <source>
        <dbReference type="SAM" id="Phobius"/>
    </source>
</evidence>
<gene>
    <name evidence="7" type="ORF">ACFLIM_44170</name>
</gene>
<protein>
    <submittedName>
        <fullName evidence="7">APC family permease</fullName>
    </submittedName>
</protein>
<organism evidence="7 8">
    <name type="scientific">Nonomuraea marmarensis</name>
    <dbReference type="NCBI Taxonomy" id="3351344"/>
    <lineage>
        <taxon>Bacteria</taxon>
        <taxon>Bacillati</taxon>
        <taxon>Actinomycetota</taxon>
        <taxon>Actinomycetes</taxon>
        <taxon>Streptosporangiales</taxon>
        <taxon>Streptosporangiaceae</taxon>
        <taxon>Nonomuraea</taxon>
    </lineage>
</organism>
<evidence type="ECO:0000313" key="7">
    <source>
        <dbReference type="EMBL" id="MFG1710189.1"/>
    </source>
</evidence>
<keyword evidence="4 6" id="KW-1133">Transmembrane helix</keyword>
<feature type="transmembrane region" description="Helical" evidence="6">
    <location>
        <begin position="49"/>
        <end position="75"/>
    </location>
</feature>
<evidence type="ECO:0000256" key="3">
    <source>
        <dbReference type="ARBA" id="ARBA00022692"/>
    </source>
</evidence>
<dbReference type="InterPro" id="IPR002293">
    <property type="entry name" value="AA/rel_permease1"/>
</dbReference>
<keyword evidence="2" id="KW-1003">Cell membrane</keyword>
<feature type="transmembrane region" description="Helical" evidence="6">
    <location>
        <begin position="106"/>
        <end position="124"/>
    </location>
</feature>
<feature type="transmembrane region" description="Helical" evidence="6">
    <location>
        <begin position="136"/>
        <end position="156"/>
    </location>
</feature>
<feature type="transmembrane region" description="Helical" evidence="6">
    <location>
        <begin position="244"/>
        <end position="264"/>
    </location>
</feature>
<comment type="subcellular location">
    <subcellularLocation>
        <location evidence="1">Cell membrane</location>
        <topology evidence="1">Multi-pass membrane protein</topology>
    </subcellularLocation>
</comment>
<comment type="caution">
    <text evidence="7">The sequence shown here is derived from an EMBL/GenBank/DDBJ whole genome shotgun (WGS) entry which is preliminary data.</text>
</comment>
<keyword evidence="5 6" id="KW-0472">Membrane</keyword>
<feature type="transmembrane region" description="Helical" evidence="6">
    <location>
        <begin position="466"/>
        <end position="487"/>
    </location>
</feature>
<dbReference type="EMBL" id="JBICRM010000044">
    <property type="protein sequence ID" value="MFG1710189.1"/>
    <property type="molecule type" value="Genomic_DNA"/>
</dbReference>
<dbReference type="PIRSF" id="PIRSF006060">
    <property type="entry name" value="AA_transporter"/>
    <property type="match status" value="1"/>
</dbReference>
<dbReference type="PANTHER" id="PTHR42770:SF7">
    <property type="entry name" value="MEMBRANE PROTEIN"/>
    <property type="match status" value="1"/>
</dbReference>
<sequence>MAENELLSERVAGGILPRVLTTFDMVAIFVAIVLFITNAAVIQSAGPAAFAWWIIAFALFLVPCAIVTGQLGAMFPGEGSIYLWTTKAFGPFWGFFAGFCAWWPGVLVMVATGTLTISFLGYVFPGVGGLPVQAQGGLVVVILVLAAVLAVLRFRLTQNVVNVVFLAYGLAILLMFAAGIAHLVKGNPAATNPWDFAAWSPSAEHGINFANWSFFGLAVLALLGVEVPLNMGVEIRQERAVTRYLLWGSLAVMVAYLVATWGVMVSVPAGEAAGITAVAQAVGIGLADWAGKLVALLLAAMFFIVTVVYNYSFARLIFVSGLDRRLPKAVSHVNAQKVPDVAVWIQTVLAGVFTVVAFVLAPLAATNPADAQTQVYNVLQAAVTVIWCLSIVVLFVDVLIILRRYRDQFEARRLASPAVFWVASIVGALASLVGVVATLSGSWTPLISNDAGSVTVFGAEIAYGTWFWLVGGIALASLVVGALLYLVGLGTSRST</sequence>
<dbReference type="Proteomes" id="UP001603978">
    <property type="component" value="Unassembled WGS sequence"/>
</dbReference>
<dbReference type="PANTHER" id="PTHR42770">
    <property type="entry name" value="AMINO ACID TRANSPORTER-RELATED"/>
    <property type="match status" value="1"/>
</dbReference>